<dbReference type="InterPro" id="IPR050570">
    <property type="entry name" value="Cell_wall_metabolism_enzyme"/>
</dbReference>
<sequence>MDPEVITQMKSEDHKPTGSVEKISRLKWKRWMSKKWFFPAVYLAAAALILSLVWWYQSAQDLGVTKPNTGLEELKQEETAPTEKPAVEMKLPVSPGSKAGTTMEYYDEAGSEKSKEAALVHYANTYWPHSGWDFARKDGKTFDVTAVLAGKVVRVEENPLTGHLVEVKHKNGLITVYQSLAGVIVKTGDTVKQGQKIAEAGHNKFEKEAGTHLHFEMRKDGESVNPATYLKQN</sequence>
<proteinExistence type="predicted"/>
<evidence type="ECO:0000313" key="4">
    <source>
        <dbReference type="Proteomes" id="UP000186795"/>
    </source>
</evidence>
<gene>
    <name evidence="3" type="ORF">SAMN05421790_102234</name>
</gene>
<dbReference type="Proteomes" id="UP000186795">
    <property type="component" value="Unassembled WGS sequence"/>
</dbReference>
<dbReference type="InterPro" id="IPR011055">
    <property type="entry name" value="Dup_hybrid_motif"/>
</dbReference>
<name>A0A1N7JNW0_9BACL</name>
<organism evidence="3 4">
    <name type="scientific">Kroppenstedtia eburnea</name>
    <dbReference type="NCBI Taxonomy" id="714067"/>
    <lineage>
        <taxon>Bacteria</taxon>
        <taxon>Bacillati</taxon>
        <taxon>Bacillota</taxon>
        <taxon>Bacilli</taxon>
        <taxon>Bacillales</taxon>
        <taxon>Thermoactinomycetaceae</taxon>
        <taxon>Kroppenstedtia</taxon>
    </lineage>
</organism>
<dbReference type="InterPro" id="IPR016047">
    <property type="entry name" value="M23ase_b-sheet_dom"/>
</dbReference>
<keyword evidence="1" id="KW-1133">Transmembrane helix</keyword>
<evidence type="ECO:0000256" key="1">
    <source>
        <dbReference type="SAM" id="Phobius"/>
    </source>
</evidence>
<dbReference type="PANTHER" id="PTHR21666:SF291">
    <property type="entry name" value="STAGE II SPORULATION PROTEIN Q"/>
    <property type="match status" value="1"/>
</dbReference>
<dbReference type="AlphaFoldDB" id="A0A1N7JNW0"/>
<evidence type="ECO:0000259" key="2">
    <source>
        <dbReference type="Pfam" id="PF01551"/>
    </source>
</evidence>
<dbReference type="Pfam" id="PF01551">
    <property type="entry name" value="Peptidase_M23"/>
    <property type="match status" value="1"/>
</dbReference>
<accession>A0A1N7JNW0</accession>
<reference evidence="4" key="1">
    <citation type="submission" date="2017-01" db="EMBL/GenBank/DDBJ databases">
        <authorList>
            <person name="Varghese N."/>
            <person name="Submissions S."/>
        </authorList>
    </citation>
    <scope>NUCLEOTIDE SEQUENCE [LARGE SCALE GENOMIC DNA]</scope>
    <source>
        <strain evidence="4">DSM 45196</strain>
    </source>
</reference>
<keyword evidence="4" id="KW-1185">Reference proteome</keyword>
<feature type="domain" description="M23ase beta-sheet core" evidence="2">
    <location>
        <begin position="128"/>
        <end position="226"/>
    </location>
</feature>
<dbReference type="PANTHER" id="PTHR21666">
    <property type="entry name" value="PEPTIDASE-RELATED"/>
    <property type="match status" value="1"/>
</dbReference>
<dbReference type="SUPFAM" id="SSF51261">
    <property type="entry name" value="Duplicated hybrid motif"/>
    <property type="match status" value="1"/>
</dbReference>
<dbReference type="Gene3D" id="2.70.70.10">
    <property type="entry name" value="Glucose Permease (Domain IIA)"/>
    <property type="match status" value="1"/>
</dbReference>
<feature type="transmembrane region" description="Helical" evidence="1">
    <location>
        <begin position="36"/>
        <end position="56"/>
    </location>
</feature>
<keyword evidence="1" id="KW-0472">Membrane</keyword>
<evidence type="ECO:0000313" key="3">
    <source>
        <dbReference type="EMBL" id="SIS51005.1"/>
    </source>
</evidence>
<dbReference type="CDD" id="cd12797">
    <property type="entry name" value="M23_peptidase"/>
    <property type="match status" value="1"/>
</dbReference>
<keyword evidence="1" id="KW-0812">Transmembrane</keyword>
<protein>
    <submittedName>
        <fullName evidence="3">Stage II sporulation protein Q</fullName>
    </submittedName>
</protein>
<dbReference type="GO" id="GO:0004222">
    <property type="term" value="F:metalloendopeptidase activity"/>
    <property type="evidence" value="ECO:0007669"/>
    <property type="project" value="TreeGrafter"/>
</dbReference>
<dbReference type="EMBL" id="FTOD01000002">
    <property type="protein sequence ID" value="SIS51005.1"/>
    <property type="molecule type" value="Genomic_DNA"/>
</dbReference>